<dbReference type="Gene3D" id="3.40.50.720">
    <property type="entry name" value="NAD(P)-binding Rossmann-like Domain"/>
    <property type="match status" value="1"/>
</dbReference>
<protein>
    <submittedName>
        <fullName evidence="4">Uncharacterized protein</fullName>
    </submittedName>
</protein>
<dbReference type="AlphaFoldDB" id="A0A453P5P7"/>
<evidence type="ECO:0000313" key="5">
    <source>
        <dbReference type="Proteomes" id="UP000015105"/>
    </source>
</evidence>
<accession>A0A453P5P7</accession>
<evidence type="ECO:0000256" key="1">
    <source>
        <dbReference type="ARBA" id="ARBA00022723"/>
    </source>
</evidence>
<comment type="catalytic activity">
    <reaction evidence="3">
        <text>a primary alcohol + NAD(+) = an aldehyde + NADH + H(+)</text>
        <dbReference type="Rhea" id="RHEA:10736"/>
        <dbReference type="ChEBI" id="CHEBI:15378"/>
        <dbReference type="ChEBI" id="CHEBI:15734"/>
        <dbReference type="ChEBI" id="CHEBI:17478"/>
        <dbReference type="ChEBI" id="CHEBI:57540"/>
        <dbReference type="ChEBI" id="CHEBI:57945"/>
        <dbReference type="EC" id="1.1.1.1"/>
    </reaction>
</comment>
<dbReference type="PANTHER" id="PTHR43880:SF5">
    <property type="entry name" value="ALCOHOL DEHYDROGENASE-LIKE 6"/>
    <property type="match status" value="1"/>
</dbReference>
<dbReference type="GO" id="GO:0008270">
    <property type="term" value="F:zinc ion binding"/>
    <property type="evidence" value="ECO:0007669"/>
    <property type="project" value="TreeGrafter"/>
</dbReference>
<reference evidence="4" key="3">
    <citation type="journal article" date="2017" name="Nature">
        <title>Genome sequence of the progenitor of the wheat D genome Aegilops tauschii.</title>
        <authorList>
            <person name="Luo M.C."/>
            <person name="Gu Y.Q."/>
            <person name="Puiu D."/>
            <person name="Wang H."/>
            <person name="Twardziok S.O."/>
            <person name="Deal K.R."/>
            <person name="Huo N."/>
            <person name="Zhu T."/>
            <person name="Wang L."/>
            <person name="Wang Y."/>
            <person name="McGuire P.E."/>
            <person name="Liu S."/>
            <person name="Long H."/>
            <person name="Ramasamy R.K."/>
            <person name="Rodriguez J.C."/>
            <person name="Van S.L."/>
            <person name="Yuan L."/>
            <person name="Wang Z."/>
            <person name="Xia Z."/>
            <person name="Xiao L."/>
            <person name="Anderson O.D."/>
            <person name="Ouyang S."/>
            <person name="Liang Y."/>
            <person name="Zimin A.V."/>
            <person name="Pertea G."/>
            <person name="Qi P."/>
            <person name="Bennetzen J.L."/>
            <person name="Dai X."/>
            <person name="Dawson M.W."/>
            <person name="Muller H.G."/>
            <person name="Kugler K."/>
            <person name="Rivarola-Duarte L."/>
            <person name="Spannagl M."/>
            <person name="Mayer K.F.X."/>
            <person name="Lu F.H."/>
            <person name="Bevan M.W."/>
            <person name="Leroy P."/>
            <person name="Li P."/>
            <person name="You F.M."/>
            <person name="Sun Q."/>
            <person name="Liu Z."/>
            <person name="Lyons E."/>
            <person name="Wicker T."/>
            <person name="Salzberg S.L."/>
            <person name="Devos K.M."/>
            <person name="Dvorak J."/>
        </authorList>
    </citation>
    <scope>NUCLEOTIDE SEQUENCE [LARGE SCALE GENOMIC DNA]</scope>
    <source>
        <strain evidence="4">cv. AL8/78</strain>
    </source>
</reference>
<keyword evidence="2" id="KW-0862">Zinc</keyword>
<dbReference type="Proteomes" id="UP000015105">
    <property type="component" value="Chromosome 6D"/>
</dbReference>
<reference evidence="4" key="4">
    <citation type="submission" date="2019-03" db="UniProtKB">
        <authorList>
            <consortium name="EnsemblPlants"/>
        </authorList>
    </citation>
    <scope>IDENTIFICATION</scope>
</reference>
<dbReference type="GO" id="GO:0005829">
    <property type="term" value="C:cytosol"/>
    <property type="evidence" value="ECO:0007669"/>
    <property type="project" value="TreeGrafter"/>
</dbReference>
<proteinExistence type="predicted"/>
<organism evidence="4 5">
    <name type="scientific">Aegilops tauschii subsp. strangulata</name>
    <name type="common">Goatgrass</name>
    <dbReference type="NCBI Taxonomy" id="200361"/>
    <lineage>
        <taxon>Eukaryota</taxon>
        <taxon>Viridiplantae</taxon>
        <taxon>Streptophyta</taxon>
        <taxon>Embryophyta</taxon>
        <taxon>Tracheophyta</taxon>
        <taxon>Spermatophyta</taxon>
        <taxon>Magnoliopsida</taxon>
        <taxon>Liliopsida</taxon>
        <taxon>Poales</taxon>
        <taxon>Poaceae</taxon>
        <taxon>BOP clade</taxon>
        <taxon>Pooideae</taxon>
        <taxon>Triticodae</taxon>
        <taxon>Triticeae</taxon>
        <taxon>Triticinae</taxon>
        <taxon>Aegilops</taxon>
    </lineage>
</organism>
<dbReference type="Gene3D" id="3.90.180.10">
    <property type="entry name" value="Medium-chain alcohol dehydrogenases, catalytic domain"/>
    <property type="match status" value="1"/>
</dbReference>
<sequence>MFRCIFSSHVWSCQGWGLTVTLGVPKAKPEVSAHYGLLLSGRTLKGSLFGGWRPKSDIPLLVEKYANKVIWKTVAEPNVL</sequence>
<evidence type="ECO:0000313" key="4">
    <source>
        <dbReference type="EnsemblPlants" id="AET6Gv20615600.9"/>
    </source>
</evidence>
<reference evidence="4" key="5">
    <citation type="journal article" date="2021" name="G3 (Bethesda)">
        <title>Aegilops tauschii genome assembly Aet v5.0 features greater sequence contiguity and improved annotation.</title>
        <authorList>
            <person name="Wang L."/>
            <person name="Zhu T."/>
            <person name="Rodriguez J.C."/>
            <person name="Deal K.R."/>
            <person name="Dubcovsky J."/>
            <person name="McGuire P.E."/>
            <person name="Lux T."/>
            <person name="Spannagl M."/>
            <person name="Mayer K.F.X."/>
            <person name="Baldrich P."/>
            <person name="Meyers B.C."/>
            <person name="Huo N."/>
            <person name="Gu Y.Q."/>
            <person name="Zhou H."/>
            <person name="Devos K.M."/>
            <person name="Bennetzen J.L."/>
            <person name="Unver T."/>
            <person name="Budak H."/>
            <person name="Gulick P.J."/>
            <person name="Galiba G."/>
            <person name="Kalapos B."/>
            <person name="Nelson D.R."/>
            <person name="Li P."/>
            <person name="You F.M."/>
            <person name="Luo M.C."/>
            <person name="Dvorak J."/>
        </authorList>
    </citation>
    <scope>NUCLEOTIDE SEQUENCE [LARGE SCALE GENOMIC DNA]</scope>
    <source>
        <strain evidence="4">cv. AL8/78</strain>
    </source>
</reference>
<keyword evidence="5" id="KW-1185">Reference proteome</keyword>
<name>A0A453P5P7_AEGTS</name>
<evidence type="ECO:0000256" key="2">
    <source>
        <dbReference type="ARBA" id="ARBA00022833"/>
    </source>
</evidence>
<dbReference type="GO" id="GO:0046294">
    <property type="term" value="P:formaldehyde catabolic process"/>
    <property type="evidence" value="ECO:0007669"/>
    <property type="project" value="TreeGrafter"/>
</dbReference>
<dbReference type="Gramene" id="AET6Gv20615600.9">
    <property type="protein sequence ID" value="AET6Gv20615600.9"/>
    <property type="gene ID" value="AET6Gv20615600"/>
</dbReference>
<dbReference type="EnsemblPlants" id="AET6Gv20615600.9">
    <property type="protein sequence ID" value="AET6Gv20615600.9"/>
    <property type="gene ID" value="AET6Gv20615600"/>
</dbReference>
<reference evidence="5" key="2">
    <citation type="journal article" date="2017" name="Nat. Plants">
        <title>The Aegilops tauschii genome reveals multiple impacts of transposons.</title>
        <authorList>
            <person name="Zhao G."/>
            <person name="Zou C."/>
            <person name="Li K."/>
            <person name="Wang K."/>
            <person name="Li T."/>
            <person name="Gao L."/>
            <person name="Zhang X."/>
            <person name="Wang H."/>
            <person name="Yang Z."/>
            <person name="Liu X."/>
            <person name="Jiang W."/>
            <person name="Mao L."/>
            <person name="Kong X."/>
            <person name="Jiao Y."/>
            <person name="Jia J."/>
        </authorList>
    </citation>
    <scope>NUCLEOTIDE SEQUENCE [LARGE SCALE GENOMIC DNA]</scope>
    <source>
        <strain evidence="5">cv. AL8/78</strain>
    </source>
</reference>
<dbReference type="PANTHER" id="PTHR43880">
    <property type="entry name" value="ALCOHOL DEHYDROGENASE"/>
    <property type="match status" value="1"/>
</dbReference>
<reference evidence="5" key="1">
    <citation type="journal article" date="2014" name="Science">
        <title>Ancient hybridizations among the ancestral genomes of bread wheat.</title>
        <authorList>
            <consortium name="International Wheat Genome Sequencing Consortium,"/>
            <person name="Marcussen T."/>
            <person name="Sandve S.R."/>
            <person name="Heier L."/>
            <person name="Spannagl M."/>
            <person name="Pfeifer M."/>
            <person name="Jakobsen K.S."/>
            <person name="Wulff B.B."/>
            <person name="Steuernagel B."/>
            <person name="Mayer K.F."/>
            <person name="Olsen O.A."/>
        </authorList>
    </citation>
    <scope>NUCLEOTIDE SEQUENCE [LARGE SCALE GENOMIC DNA]</scope>
    <source>
        <strain evidence="5">cv. AL8/78</strain>
    </source>
</reference>
<evidence type="ECO:0000256" key="3">
    <source>
        <dbReference type="ARBA" id="ARBA00049243"/>
    </source>
</evidence>
<dbReference type="GO" id="GO:0051903">
    <property type="term" value="F:S-(hydroxymethyl)glutathione dehydrogenase [NAD(P)+] activity"/>
    <property type="evidence" value="ECO:0007669"/>
    <property type="project" value="TreeGrafter"/>
</dbReference>
<dbReference type="GO" id="GO:0004022">
    <property type="term" value="F:alcohol dehydrogenase (NAD+) activity"/>
    <property type="evidence" value="ECO:0007669"/>
    <property type="project" value="UniProtKB-EC"/>
</dbReference>
<keyword evidence="1" id="KW-0479">Metal-binding</keyword>